<evidence type="ECO:0000256" key="4">
    <source>
        <dbReference type="ARBA" id="ARBA00022452"/>
    </source>
</evidence>
<dbReference type="InterPro" id="IPR001702">
    <property type="entry name" value="Porin_Gram-ve"/>
</dbReference>
<reference evidence="14" key="1">
    <citation type="submission" date="2016-05" db="EMBL/GenBank/DDBJ databases">
        <authorList>
            <person name="Behera P."/>
            <person name="Vaishampayan P."/>
            <person name="Singh N."/>
            <person name="Raina V."/>
            <person name="Suar M."/>
            <person name="Pattnaik A."/>
            <person name="Rastogi G."/>
        </authorList>
    </citation>
    <scope>NUCLEOTIDE SEQUENCE [LARGE SCALE GENOMIC DNA]</scope>
    <source>
        <strain evidence="14">MP23</strain>
    </source>
</reference>
<dbReference type="Proteomes" id="UP000078225">
    <property type="component" value="Unassembled WGS sequence"/>
</dbReference>
<dbReference type="GO" id="GO:0046930">
    <property type="term" value="C:pore complex"/>
    <property type="evidence" value="ECO:0007669"/>
    <property type="project" value="UniProtKB-KW"/>
</dbReference>
<evidence type="ECO:0000256" key="12">
    <source>
        <dbReference type="SAM" id="SignalP"/>
    </source>
</evidence>
<keyword evidence="3 11" id="KW-0813">Transport</keyword>
<keyword evidence="6 12" id="KW-0732">Signal</keyword>
<comment type="subunit">
    <text evidence="11">Homotrimer.</text>
</comment>
<keyword evidence="5 11" id="KW-0812">Transmembrane</keyword>
<dbReference type="NCBIfam" id="NF007841">
    <property type="entry name" value="PRK10554.1"/>
    <property type="match status" value="1"/>
</dbReference>
<proteinExistence type="inferred from homology"/>
<dbReference type="AlphaFoldDB" id="A0A1B7L8M8"/>
<dbReference type="GO" id="GO:0009279">
    <property type="term" value="C:cell outer membrane"/>
    <property type="evidence" value="ECO:0007669"/>
    <property type="project" value="UniProtKB-SubCell"/>
</dbReference>
<dbReference type="OrthoDB" id="5582772at2"/>
<evidence type="ECO:0000313" key="13">
    <source>
        <dbReference type="EMBL" id="OAT78702.1"/>
    </source>
</evidence>
<gene>
    <name evidence="13" type="ORF">A9B99_03020</name>
</gene>
<name>A0A1B7L8M8_9ENTR</name>
<sequence>MKRKVLGVLLTSLIAAQAAHAAEIYNKDGNKLDLDGFVEGMRYISNDNSQDGDQSYMRLGIKGETQINDQLTGYGRWQMQANANTSEDQHDQMFTRFAYAGLKFGDYGSLDYGRSDGVLYDTLSYTDMQPEFDGMTYNSDQFMFHRGNGLLTWRNNDFFGLVDGLNFAMQYQGKNGGAGEPGARDVLRQNGDGYGMSLSYDIGAGVSVAGSFFSSDRTTDQNNPAVMGNGDRAEAYAAALRYEANGAYLAVMYTQAYNASRFGSSDSDVYGYANKSQIFEAYAGYTFDFGLTPFVAYNQTRASKLGASTGTNGVAYGKQDLIKFVDLGASYAFNKNMNAFVDYKINMIDDSDFSRAAGVSTSDVVAMGVVYQF</sequence>
<dbReference type="SUPFAM" id="SSF56935">
    <property type="entry name" value="Porins"/>
    <property type="match status" value="1"/>
</dbReference>
<evidence type="ECO:0000256" key="3">
    <source>
        <dbReference type="ARBA" id="ARBA00022448"/>
    </source>
</evidence>
<dbReference type="PRINTS" id="PR00182">
    <property type="entry name" value="ECOLNEIPORIN"/>
</dbReference>
<dbReference type="InterPro" id="IPR013793">
    <property type="entry name" value="Porin_Gram-ve_CS"/>
</dbReference>
<organism evidence="13 14">
    <name type="scientific">Mangrovibacter phragmitis</name>
    <dbReference type="NCBI Taxonomy" id="1691903"/>
    <lineage>
        <taxon>Bacteria</taxon>
        <taxon>Pseudomonadati</taxon>
        <taxon>Pseudomonadota</taxon>
        <taxon>Gammaproteobacteria</taxon>
        <taxon>Enterobacterales</taxon>
        <taxon>Enterobacteriaceae</taxon>
        <taxon>Mangrovibacter</taxon>
    </lineage>
</organism>
<evidence type="ECO:0000256" key="8">
    <source>
        <dbReference type="ARBA" id="ARBA00023114"/>
    </source>
</evidence>
<dbReference type="InterPro" id="IPR023614">
    <property type="entry name" value="Porin_dom_sf"/>
</dbReference>
<protein>
    <submittedName>
        <fullName evidence="13">Porin OmpC</fullName>
    </submittedName>
</protein>
<dbReference type="GO" id="GO:0034220">
    <property type="term" value="P:monoatomic ion transmembrane transport"/>
    <property type="evidence" value="ECO:0007669"/>
    <property type="project" value="InterPro"/>
</dbReference>
<keyword evidence="9 11" id="KW-0472">Membrane</keyword>
<comment type="similarity">
    <text evidence="2 11">Belongs to the Gram-negative porin family.</text>
</comment>
<dbReference type="CDD" id="cd00342">
    <property type="entry name" value="gram_neg_porins"/>
    <property type="match status" value="1"/>
</dbReference>
<keyword evidence="4" id="KW-1134">Transmembrane beta strand</keyword>
<evidence type="ECO:0000313" key="14">
    <source>
        <dbReference type="Proteomes" id="UP000078225"/>
    </source>
</evidence>
<keyword evidence="10 11" id="KW-0998">Cell outer membrane</keyword>
<dbReference type="PANTHER" id="PTHR34501">
    <property type="entry name" value="PROTEIN YDDL-RELATED"/>
    <property type="match status" value="1"/>
</dbReference>
<dbReference type="InterPro" id="IPR033900">
    <property type="entry name" value="Gram_neg_porin_domain"/>
</dbReference>
<keyword evidence="7 11" id="KW-0406">Ion transport</keyword>
<dbReference type="EMBL" id="LYRP01000001">
    <property type="protein sequence ID" value="OAT78702.1"/>
    <property type="molecule type" value="Genomic_DNA"/>
</dbReference>
<dbReference type="STRING" id="1691903.A9B99_03020"/>
<dbReference type="RefSeq" id="WP_064594508.1">
    <property type="nucleotide sequence ID" value="NZ_JBDJAE010000001.1"/>
</dbReference>
<evidence type="ECO:0000256" key="5">
    <source>
        <dbReference type="ARBA" id="ARBA00022692"/>
    </source>
</evidence>
<comment type="subcellular location">
    <subcellularLocation>
        <location evidence="1 11">Cell outer membrane</location>
        <topology evidence="1 11">Multi-pass membrane protein</topology>
    </subcellularLocation>
</comment>
<accession>A0A1B7L8M8</accession>
<dbReference type="PRINTS" id="PR00183">
    <property type="entry name" value="ECOLIPORIN"/>
</dbReference>
<comment type="caution">
    <text evidence="13">The sequence shown here is derived from an EMBL/GenBank/DDBJ whole genome shotgun (WGS) entry which is preliminary data.</text>
</comment>
<dbReference type="PROSITE" id="PS00576">
    <property type="entry name" value="GRAM_NEG_PORIN"/>
    <property type="match status" value="1"/>
</dbReference>
<evidence type="ECO:0000256" key="2">
    <source>
        <dbReference type="ARBA" id="ARBA00007539"/>
    </source>
</evidence>
<evidence type="ECO:0000256" key="1">
    <source>
        <dbReference type="ARBA" id="ARBA00004571"/>
    </source>
</evidence>
<keyword evidence="8 11" id="KW-0626">Porin</keyword>
<dbReference type="Pfam" id="PF00267">
    <property type="entry name" value="Porin_1"/>
    <property type="match status" value="1"/>
</dbReference>
<evidence type="ECO:0000256" key="6">
    <source>
        <dbReference type="ARBA" id="ARBA00022729"/>
    </source>
</evidence>
<keyword evidence="14" id="KW-1185">Reference proteome</keyword>
<dbReference type="PANTHER" id="PTHR34501:SF1">
    <property type="entry name" value="OUTER MEMBRANE PORIN C"/>
    <property type="match status" value="1"/>
</dbReference>
<evidence type="ECO:0000256" key="10">
    <source>
        <dbReference type="ARBA" id="ARBA00023237"/>
    </source>
</evidence>
<evidence type="ECO:0000256" key="9">
    <source>
        <dbReference type="ARBA" id="ARBA00023136"/>
    </source>
</evidence>
<feature type="chain" id="PRO_5008596778" evidence="12">
    <location>
        <begin position="22"/>
        <end position="373"/>
    </location>
</feature>
<evidence type="ECO:0000256" key="11">
    <source>
        <dbReference type="RuleBase" id="RU000469"/>
    </source>
</evidence>
<dbReference type="GO" id="GO:0015288">
    <property type="term" value="F:porin activity"/>
    <property type="evidence" value="ECO:0007669"/>
    <property type="project" value="UniProtKB-KW"/>
</dbReference>
<feature type="signal peptide" evidence="12">
    <location>
        <begin position="1"/>
        <end position="21"/>
    </location>
</feature>
<dbReference type="InterPro" id="IPR050298">
    <property type="entry name" value="Gram-neg_bact_OMP"/>
</dbReference>
<evidence type="ECO:0000256" key="7">
    <source>
        <dbReference type="ARBA" id="ARBA00023065"/>
    </source>
</evidence>
<dbReference type="InterPro" id="IPR001897">
    <property type="entry name" value="Porin_gammaproteobac"/>
</dbReference>
<dbReference type="Gene3D" id="2.40.160.10">
    <property type="entry name" value="Porin"/>
    <property type="match status" value="1"/>
</dbReference>